<dbReference type="PRINTS" id="PR00762">
    <property type="entry name" value="CLCHANNEL"/>
</dbReference>
<feature type="transmembrane region" description="Helical" evidence="5">
    <location>
        <begin position="142"/>
        <end position="167"/>
    </location>
</feature>
<name>A0A1I0RKY5_9FIRM</name>
<dbReference type="OrthoDB" id="9767361at2"/>
<dbReference type="InterPro" id="IPR050368">
    <property type="entry name" value="ClC-type_chloride_channel"/>
</dbReference>
<dbReference type="GO" id="GO:0016020">
    <property type="term" value="C:membrane"/>
    <property type="evidence" value="ECO:0007669"/>
    <property type="project" value="UniProtKB-SubCell"/>
</dbReference>
<feature type="transmembrane region" description="Helical" evidence="5">
    <location>
        <begin position="220"/>
        <end position="244"/>
    </location>
</feature>
<keyword evidence="4 5" id="KW-0472">Membrane</keyword>
<feature type="transmembrane region" description="Helical" evidence="5">
    <location>
        <begin position="318"/>
        <end position="337"/>
    </location>
</feature>
<dbReference type="GO" id="GO:0015108">
    <property type="term" value="F:chloride transmembrane transporter activity"/>
    <property type="evidence" value="ECO:0007669"/>
    <property type="project" value="InterPro"/>
</dbReference>
<dbReference type="PANTHER" id="PTHR43427">
    <property type="entry name" value="CHLORIDE CHANNEL PROTEIN CLC-E"/>
    <property type="match status" value="1"/>
</dbReference>
<comment type="subcellular location">
    <subcellularLocation>
        <location evidence="1">Membrane</location>
        <topology evidence="1">Multi-pass membrane protein</topology>
    </subcellularLocation>
</comment>
<dbReference type="STRING" id="99656.SAMN05421659_11813"/>
<evidence type="ECO:0000313" key="6">
    <source>
        <dbReference type="EMBL" id="SEW41749.1"/>
    </source>
</evidence>
<sequence length="410" mass="44178">MIHRIYINYKEIIMYTLIAVLIGIIVGAIDAVFGATLLAITDIRDNNVMKIVPFLPIAGVAIMLLYKRFSKESIKGMTLVFQTGLGDNDRIPKSLIPLVMISTWITHLFGGSAGREGVAVQLGATVAHTIGRKMKMPNNSRVLLIAGMAAGFSGLFQTPLAATFFAMEVLVAGSLQYDALLPALMASFVASYTSHFLGLEKFSVVVQDNLDFSPTMILKLIVVGIAFGITGGVFAHVLSVSKVFFAKIINDPMKRIFAMGCVLSLIFLALHLGRYCGLGTNLISASFSGREIYIYDWILKFLLTILTLSAGFQGGEITPLFAIGSSLGIVLANLLGIPIEITAALGYAAVFGSGTNTLLAPILIGAEVFGPQNILYFAIVCSLAYVFNGNKTIYTAQKKFDYFSHYDGSM</sequence>
<feature type="transmembrane region" description="Helical" evidence="5">
    <location>
        <begin position="179"/>
        <end position="199"/>
    </location>
</feature>
<dbReference type="InterPro" id="IPR001807">
    <property type="entry name" value="ClC"/>
</dbReference>
<keyword evidence="7" id="KW-1185">Reference proteome</keyword>
<evidence type="ECO:0000256" key="1">
    <source>
        <dbReference type="ARBA" id="ARBA00004141"/>
    </source>
</evidence>
<reference evidence="6 7" key="1">
    <citation type="submission" date="2016-10" db="EMBL/GenBank/DDBJ databases">
        <authorList>
            <person name="de Groot N.N."/>
        </authorList>
    </citation>
    <scope>NUCLEOTIDE SEQUENCE [LARGE SCALE GENOMIC DNA]</scope>
    <source>
        <strain evidence="6 7">DSM 9179</strain>
    </source>
</reference>
<feature type="transmembrane region" description="Helical" evidence="5">
    <location>
        <begin position="47"/>
        <end position="66"/>
    </location>
</feature>
<feature type="transmembrane region" description="Helical" evidence="5">
    <location>
        <begin position="344"/>
        <end position="364"/>
    </location>
</feature>
<dbReference type="AlphaFoldDB" id="A0A1I0RKY5"/>
<dbReference type="PANTHER" id="PTHR43427:SF12">
    <property type="entry name" value="CHLORIDE TRANSPORTER"/>
    <property type="match status" value="1"/>
</dbReference>
<dbReference type="SUPFAM" id="SSF81340">
    <property type="entry name" value="Clc chloride channel"/>
    <property type="match status" value="1"/>
</dbReference>
<evidence type="ECO:0000313" key="7">
    <source>
        <dbReference type="Proteomes" id="UP000199701"/>
    </source>
</evidence>
<dbReference type="Proteomes" id="UP000199701">
    <property type="component" value="Unassembled WGS sequence"/>
</dbReference>
<gene>
    <name evidence="6" type="ORF">SAMN05421659_11813</name>
</gene>
<dbReference type="Gene3D" id="1.10.3080.10">
    <property type="entry name" value="Clc chloride channel"/>
    <property type="match status" value="1"/>
</dbReference>
<keyword evidence="2 5" id="KW-0812">Transmembrane</keyword>
<dbReference type="Pfam" id="PF00654">
    <property type="entry name" value="Voltage_CLC"/>
    <property type="match status" value="1"/>
</dbReference>
<evidence type="ECO:0000256" key="2">
    <source>
        <dbReference type="ARBA" id="ARBA00022692"/>
    </source>
</evidence>
<evidence type="ECO:0000256" key="5">
    <source>
        <dbReference type="SAM" id="Phobius"/>
    </source>
</evidence>
<evidence type="ECO:0000256" key="4">
    <source>
        <dbReference type="ARBA" id="ARBA00023136"/>
    </source>
</evidence>
<feature type="transmembrane region" description="Helical" evidence="5">
    <location>
        <begin position="294"/>
        <end position="312"/>
    </location>
</feature>
<protein>
    <submittedName>
        <fullName evidence="6">H+/Cl-antiporter ClcA</fullName>
    </submittedName>
</protein>
<evidence type="ECO:0000256" key="3">
    <source>
        <dbReference type="ARBA" id="ARBA00022989"/>
    </source>
</evidence>
<dbReference type="EMBL" id="FOJI01000018">
    <property type="protein sequence ID" value="SEW41749.1"/>
    <property type="molecule type" value="Genomic_DNA"/>
</dbReference>
<feature type="transmembrane region" description="Helical" evidence="5">
    <location>
        <begin position="256"/>
        <end position="273"/>
    </location>
</feature>
<feature type="transmembrane region" description="Helical" evidence="5">
    <location>
        <begin position="12"/>
        <end position="41"/>
    </location>
</feature>
<organism evidence="6 7">
    <name type="scientific">[Clostridium] fimetarium</name>
    <dbReference type="NCBI Taxonomy" id="99656"/>
    <lineage>
        <taxon>Bacteria</taxon>
        <taxon>Bacillati</taxon>
        <taxon>Bacillota</taxon>
        <taxon>Clostridia</taxon>
        <taxon>Lachnospirales</taxon>
        <taxon>Lachnospiraceae</taxon>
    </lineage>
</organism>
<feature type="transmembrane region" description="Helical" evidence="5">
    <location>
        <begin position="370"/>
        <end position="388"/>
    </location>
</feature>
<dbReference type="InterPro" id="IPR014743">
    <property type="entry name" value="Cl-channel_core"/>
</dbReference>
<keyword evidence="3 5" id="KW-1133">Transmembrane helix</keyword>
<dbReference type="RefSeq" id="WP_092456806.1">
    <property type="nucleotide sequence ID" value="NZ_FOJI01000018.1"/>
</dbReference>
<proteinExistence type="predicted"/>
<accession>A0A1I0RKY5</accession>